<dbReference type="EMBL" id="QPJJ01000020">
    <property type="protein sequence ID" value="RCW63046.1"/>
    <property type="molecule type" value="Genomic_DNA"/>
</dbReference>
<keyword evidence="3" id="KW-1185">Reference proteome</keyword>
<evidence type="ECO:0000313" key="2">
    <source>
        <dbReference type="EMBL" id="RCW63046.1"/>
    </source>
</evidence>
<protein>
    <recommendedName>
        <fullName evidence="4">Permease</fullName>
    </recommendedName>
</protein>
<sequence length="126" mass="14666">MKISSQRNFINIGFLFVFIFIARLFVGVLNDSLSVIEVISWGTLAYLSFASGYLYPQFKIKDERAQLIRQKGMFYSGFFIIIYLILIMLGNRYEYVSLNTVDALQLLISLTIITIFSSWIVFSRKY</sequence>
<keyword evidence="1" id="KW-1133">Transmembrane helix</keyword>
<organism evidence="2 3">
    <name type="scientific">Saliterribacillus persicus</name>
    <dbReference type="NCBI Taxonomy" id="930114"/>
    <lineage>
        <taxon>Bacteria</taxon>
        <taxon>Bacillati</taxon>
        <taxon>Bacillota</taxon>
        <taxon>Bacilli</taxon>
        <taxon>Bacillales</taxon>
        <taxon>Bacillaceae</taxon>
        <taxon>Saliterribacillus</taxon>
    </lineage>
</organism>
<evidence type="ECO:0000256" key="1">
    <source>
        <dbReference type="SAM" id="Phobius"/>
    </source>
</evidence>
<name>A0A368X773_9BACI</name>
<keyword evidence="1" id="KW-0812">Transmembrane</keyword>
<proteinExistence type="predicted"/>
<feature type="transmembrane region" description="Helical" evidence="1">
    <location>
        <begin position="35"/>
        <end position="54"/>
    </location>
</feature>
<dbReference type="RefSeq" id="WP_245937507.1">
    <property type="nucleotide sequence ID" value="NZ_QPJJ01000020.1"/>
</dbReference>
<feature type="transmembrane region" description="Helical" evidence="1">
    <location>
        <begin position="74"/>
        <end position="91"/>
    </location>
</feature>
<accession>A0A368X773</accession>
<reference evidence="2 3" key="1">
    <citation type="submission" date="2018-07" db="EMBL/GenBank/DDBJ databases">
        <title>Genomic Encyclopedia of Type Strains, Phase IV (KMG-IV): sequencing the most valuable type-strain genomes for metagenomic binning, comparative biology and taxonomic classification.</title>
        <authorList>
            <person name="Goeker M."/>
        </authorList>
    </citation>
    <scope>NUCLEOTIDE SEQUENCE [LARGE SCALE GENOMIC DNA]</scope>
    <source>
        <strain evidence="2 3">DSM 27696</strain>
    </source>
</reference>
<gene>
    <name evidence="2" type="ORF">DFR57_12027</name>
</gene>
<evidence type="ECO:0008006" key="4">
    <source>
        <dbReference type="Google" id="ProtNLM"/>
    </source>
</evidence>
<comment type="caution">
    <text evidence="2">The sequence shown here is derived from an EMBL/GenBank/DDBJ whole genome shotgun (WGS) entry which is preliminary data.</text>
</comment>
<dbReference type="Proteomes" id="UP000252585">
    <property type="component" value="Unassembled WGS sequence"/>
</dbReference>
<feature type="transmembrane region" description="Helical" evidence="1">
    <location>
        <begin position="103"/>
        <end position="122"/>
    </location>
</feature>
<evidence type="ECO:0000313" key="3">
    <source>
        <dbReference type="Proteomes" id="UP000252585"/>
    </source>
</evidence>
<dbReference type="AlphaFoldDB" id="A0A368X773"/>
<feature type="transmembrane region" description="Helical" evidence="1">
    <location>
        <begin position="12"/>
        <end position="29"/>
    </location>
</feature>
<keyword evidence="1" id="KW-0472">Membrane</keyword>